<gene>
    <name evidence="2" type="ORF">ATK86_4506</name>
</gene>
<evidence type="ECO:0000313" key="3">
    <source>
        <dbReference type="Proteomes" id="UP000233766"/>
    </source>
</evidence>
<reference evidence="2 3" key="1">
    <citation type="submission" date="2017-12" db="EMBL/GenBank/DDBJ databases">
        <title>Sequencing the genomes of 1000 Actinobacteria strains.</title>
        <authorList>
            <person name="Klenk H.-P."/>
        </authorList>
    </citation>
    <scope>NUCLEOTIDE SEQUENCE [LARGE SCALE GENOMIC DNA]</scope>
    <source>
        <strain evidence="2 3">DSM 44489</strain>
    </source>
</reference>
<dbReference type="AlphaFoldDB" id="A0A2N3VEN0"/>
<accession>A0A2N3VEN0</accession>
<feature type="transmembrane region" description="Helical" evidence="1">
    <location>
        <begin position="204"/>
        <end position="232"/>
    </location>
</feature>
<dbReference type="Proteomes" id="UP000233766">
    <property type="component" value="Unassembled WGS sequence"/>
</dbReference>
<evidence type="ECO:0000256" key="1">
    <source>
        <dbReference type="SAM" id="Phobius"/>
    </source>
</evidence>
<keyword evidence="1" id="KW-0472">Membrane</keyword>
<dbReference type="EMBL" id="PJMW01000002">
    <property type="protein sequence ID" value="PKV80090.1"/>
    <property type="molecule type" value="Genomic_DNA"/>
</dbReference>
<dbReference type="OrthoDB" id="3684975at2"/>
<organism evidence="2 3">
    <name type="scientific">Nocardia fluminea</name>
    <dbReference type="NCBI Taxonomy" id="134984"/>
    <lineage>
        <taxon>Bacteria</taxon>
        <taxon>Bacillati</taxon>
        <taxon>Actinomycetota</taxon>
        <taxon>Actinomycetes</taxon>
        <taxon>Mycobacteriales</taxon>
        <taxon>Nocardiaceae</taxon>
        <taxon>Nocardia</taxon>
    </lineage>
</organism>
<keyword evidence="1" id="KW-1133">Transmembrane helix</keyword>
<keyword evidence="1" id="KW-0812">Transmembrane</keyword>
<name>A0A2N3VEN0_9NOCA</name>
<proteinExistence type="predicted"/>
<protein>
    <recommendedName>
        <fullName evidence="4">Ion channel</fullName>
    </recommendedName>
</protein>
<dbReference type="RefSeq" id="WP_101466095.1">
    <property type="nucleotide sequence ID" value="NZ_PJMW01000002.1"/>
</dbReference>
<keyword evidence="3" id="KW-1185">Reference proteome</keyword>
<feature type="transmembrane region" description="Helical" evidence="1">
    <location>
        <begin position="252"/>
        <end position="277"/>
    </location>
</feature>
<sequence>MEHADQRNLSDFVAAKTDLIQRHADAFAAEIGDFRRGEGAADEYVLLDDFNHRVERILLSYTPPTSRRSGDSLVFAHLYRDADPARLRTAGENLVLITALAALFAAEVEMRGPLRLSRTQDRLLAEAYEDLGAHLRHARLPAHAALAYRQGVRLYTVTEDARGQDRCGLNQARARTVADRSRLGRFLGRSSDLLCGYGYRPFRLLAWIAAQIALFTLGVAATSTTSVGRSVYLGFVSFLNPLGYQDVESAGTAARVLLILESYAGIVSISVFFALLVRQLFRL</sequence>
<evidence type="ECO:0000313" key="2">
    <source>
        <dbReference type="EMBL" id="PKV80090.1"/>
    </source>
</evidence>
<comment type="caution">
    <text evidence="2">The sequence shown here is derived from an EMBL/GenBank/DDBJ whole genome shotgun (WGS) entry which is preliminary data.</text>
</comment>
<evidence type="ECO:0008006" key="4">
    <source>
        <dbReference type="Google" id="ProtNLM"/>
    </source>
</evidence>